<dbReference type="Proteomes" id="UP001281761">
    <property type="component" value="Unassembled WGS sequence"/>
</dbReference>
<reference evidence="3 4" key="1">
    <citation type="journal article" date="2022" name="bioRxiv">
        <title>Genomics of Preaxostyla Flagellates Illuminates Evolutionary Transitions and the Path Towards Mitochondrial Loss.</title>
        <authorList>
            <person name="Novak L.V.F."/>
            <person name="Treitli S.C."/>
            <person name="Pyrih J."/>
            <person name="Halakuc P."/>
            <person name="Pipaliya S.V."/>
            <person name="Vacek V."/>
            <person name="Brzon O."/>
            <person name="Soukal P."/>
            <person name="Eme L."/>
            <person name="Dacks J.B."/>
            <person name="Karnkowska A."/>
            <person name="Elias M."/>
            <person name="Hampl V."/>
        </authorList>
    </citation>
    <scope>NUCLEOTIDE SEQUENCE [LARGE SCALE GENOMIC DNA]</scope>
    <source>
        <strain evidence="3">NAU3</strain>
        <tissue evidence="3">Gut</tissue>
    </source>
</reference>
<proteinExistence type="predicted"/>
<sequence length="666" mass="75134">MNVSSSPDGIEQVTALPNDEPDFSPIAHEPIDLNETFSPHIFDEEDETTLAHKILRCHRLCELVPPKQCITNIEQFVEGLTALLESQNTTLQNSVISLLTHLIGALEFGEIHRKLMFSLRHAFREGSIPSQLVLLFVSTFFTGHISDTPESIDNYLRNFDWDGSIHHKNMDYTLFQMCVHFLITNFDRLQKISPQFAESIFVEFDTHQHALTIIVKIITELTQRKDLPYHQSLFEYSLIMSFFFGKTLPDPIIQSICDKSSFGVPSSFFRLNSAFIGFHHSFLFNHTSFNYHPRKQQGFLMELLCERVVRSSPHSFFQLDHFCLPISSPAFSIFHLFGLHSLFFRGILPLHIALPLYNFTAILLTIFVDTIFHDADGFRELYLKFPPPLVVQFFALPICNIHSDGSLWPVFPTFLKIVLPLCAPFGECRSLAMLFREFSTVRHPNAQLDEYDLDVLQIVLDLHWPSIPTSFDSPLLAIASSINGISLTASDFTVSDSNLFQQDFVGDLILHESKRVKYVANPGFAKWMFSLSDRFKRAITIARISCVGDDDSVCGSEFGCCSDGVGAAWSVGCCGCVGLFVVVFGGLRKRSGSDWDSARDNAASGAEHADTSIRLLLLLMSSLSIHIDQIPLDEPVRHNGAIGKERLPHIPFPVRLECQFGKMDGK</sequence>
<feature type="region of interest" description="Disordered" evidence="1">
    <location>
        <begin position="1"/>
        <end position="21"/>
    </location>
</feature>
<evidence type="ECO:0000256" key="1">
    <source>
        <dbReference type="SAM" id="MobiDB-lite"/>
    </source>
</evidence>
<keyword evidence="2" id="KW-0812">Transmembrane</keyword>
<name>A0ABQ9XRE0_9EUKA</name>
<keyword evidence="4" id="KW-1185">Reference proteome</keyword>
<evidence type="ECO:0000256" key="2">
    <source>
        <dbReference type="SAM" id="Phobius"/>
    </source>
</evidence>
<keyword evidence="2" id="KW-1133">Transmembrane helix</keyword>
<protein>
    <submittedName>
        <fullName evidence="3">Uncharacterized protein</fullName>
    </submittedName>
</protein>
<feature type="transmembrane region" description="Helical" evidence="2">
    <location>
        <begin position="567"/>
        <end position="587"/>
    </location>
</feature>
<dbReference type="EMBL" id="JARBJD010000081">
    <property type="protein sequence ID" value="KAK2954215.1"/>
    <property type="molecule type" value="Genomic_DNA"/>
</dbReference>
<gene>
    <name evidence="3" type="ORF">BLNAU_10870</name>
</gene>
<evidence type="ECO:0000313" key="4">
    <source>
        <dbReference type="Proteomes" id="UP001281761"/>
    </source>
</evidence>
<evidence type="ECO:0000313" key="3">
    <source>
        <dbReference type="EMBL" id="KAK2954215.1"/>
    </source>
</evidence>
<accession>A0ABQ9XRE0</accession>
<comment type="caution">
    <text evidence="3">The sequence shown here is derived from an EMBL/GenBank/DDBJ whole genome shotgun (WGS) entry which is preliminary data.</text>
</comment>
<keyword evidence="2" id="KW-0472">Membrane</keyword>
<organism evidence="3 4">
    <name type="scientific">Blattamonas nauphoetae</name>
    <dbReference type="NCBI Taxonomy" id="2049346"/>
    <lineage>
        <taxon>Eukaryota</taxon>
        <taxon>Metamonada</taxon>
        <taxon>Preaxostyla</taxon>
        <taxon>Oxymonadida</taxon>
        <taxon>Blattamonas</taxon>
    </lineage>
</organism>